<feature type="signal peptide" evidence="1">
    <location>
        <begin position="1"/>
        <end position="30"/>
    </location>
</feature>
<reference evidence="3 4" key="1">
    <citation type="journal article" date="2019" name="Nat. Microbiol.">
        <title>Mediterranean grassland soil C-N compound turnover is dependent on rainfall and depth, and is mediated by genomically divergent microorganisms.</title>
        <authorList>
            <person name="Diamond S."/>
            <person name="Andeer P.F."/>
            <person name="Li Z."/>
            <person name="Crits-Christoph A."/>
            <person name="Burstein D."/>
            <person name="Anantharaman K."/>
            <person name="Lane K.R."/>
            <person name="Thomas B.C."/>
            <person name="Pan C."/>
            <person name="Northen T.R."/>
            <person name="Banfield J.F."/>
        </authorList>
    </citation>
    <scope>NUCLEOTIDE SEQUENCE [LARGE SCALE GENOMIC DNA]</scope>
    <source>
        <strain evidence="3">WS_1</strain>
    </source>
</reference>
<proteinExistence type="predicted"/>
<name>A0A538SBY1_UNCEI</name>
<keyword evidence="3" id="KW-0378">Hydrolase</keyword>
<dbReference type="PANTHER" id="PTHR42951:SF4">
    <property type="entry name" value="ACYL-COENZYME A THIOESTERASE MBLAC2"/>
    <property type="match status" value="1"/>
</dbReference>
<dbReference type="InterPro" id="IPR001279">
    <property type="entry name" value="Metallo-B-lactamas"/>
</dbReference>
<dbReference type="SUPFAM" id="SSF56281">
    <property type="entry name" value="Metallo-hydrolase/oxidoreductase"/>
    <property type="match status" value="1"/>
</dbReference>
<evidence type="ECO:0000313" key="4">
    <source>
        <dbReference type="Proteomes" id="UP000316292"/>
    </source>
</evidence>
<dbReference type="EMBL" id="VBOR01000064">
    <property type="protein sequence ID" value="TMQ48874.1"/>
    <property type="molecule type" value="Genomic_DNA"/>
</dbReference>
<evidence type="ECO:0000256" key="1">
    <source>
        <dbReference type="SAM" id="SignalP"/>
    </source>
</evidence>
<evidence type="ECO:0000313" key="3">
    <source>
        <dbReference type="EMBL" id="TMQ48874.1"/>
    </source>
</evidence>
<sequence>MTRTRPRSVPAHALSLLSLLFLAATTPAYAETYHMGLPNQPVKPSVVDTTVAIEVEPLAPGVYAAKMSYVWTGWVELGDGILVIDTGFSERGAKALADTIRARSGNLHIRYVVNTHAHLDHTGGDRFFATLGPTFIAHANAAEEIQHLLTWGSEEAEAGDTLTHSGVTPPPVKKVTKRTSFGGAKRPVQVLSLGYPAHTAGDLVVYLPKQAILFAGDVVSNRSVPWMVDPGMDVDGWLKSLDSLLTPAFKIETLVPGHGVISRPGQAGIAFTNHYLLDARAKAAQGASWGSRLDQVKDWGYLGAYDGLEFYSEVHFLNMRRLYNQAKGIKTPGRKNTHAIKRT</sequence>
<dbReference type="CDD" id="cd16282">
    <property type="entry name" value="metallo-hydrolase-like_MBL-fold"/>
    <property type="match status" value="1"/>
</dbReference>
<feature type="domain" description="Metallo-beta-lactamase" evidence="2">
    <location>
        <begin position="69"/>
        <end position="258"/>
    </location>
</feature>
<dbReference type="PANTHER" id="PTHR42951">
    <property type="entry name" value="METALLO-BETA-LACTAMASE DOMAIN-CONTAINING"/>
    <property type="match status" value="1"/>
</dbReference>
<dbReference type="GO" id="GO:0016787">
    <property type="term" value="F:hydrolase activity"/>
    <property type="evidence" value="ECO:0007669"/>
    <property type="project" value="UniProtKB-KW"/>
</dbReference>
<organism evidence="3 4">
    <name type="scientific">Eiseniibacteriota bacterium</name>
    <dbReference type="NCBI Taxonomy" id="2212470"/>
    <lineage>
        <taxon>Bacteria</taxon>
        <taxon>Candidatus Eiseniibacteriota</taxon>
    </lineage>
</organism>
<dbReference type="InterPro" id="IPR050855">
    <property type="entry name" value="NDM-1-like"/>
</dbReference>
<dbReference type="Pfam" id="PF00753">
    <property type="entry name" value="Lactamase_B"/>
    <property type="match status" value="1"/>
</dbReference>
<dbReference type="Proteomes" id="UP000316292">
    <property type="component" value="Unassembled WGS sequence"/>
</dbReference>
<accession>A0A538SBY1</accession>
<comment type="caution">
    <text evidence="3">The sequence shown here is derived from an EMBL/GenBank/DDBJ whole genome shotgun (WGS) entry which is preliminary data.</text>
</comment>
<dbReference type="Gene3D" id="3.60.15.10">
    <property type="entry name" value="Ribonuclease Z/Hydroxyacylglutathione hydrolase-like"/>
    <property type="match status" value="1"/>
</dbReference>
<protein>
    <submittedName>
        <fullName evidence="3">MBL fold metallo-hydrolase</fullName>
    </submittedName>
</protein>
<feature type="chain" id="PRO_5021799977" evidence="1">
    <location>
        <begin position="31"/>
        <end position="343"/>
    </location>
</feature>
<dbReference type="AlphaFoldDB" id="A0A538SBY1"/>
<dbReference type="SMART" id="SM00849">
    <property type="entry name" value="Lactamase_B"/>
    <property type="match status" value="1"/>
</dbReference>
<dbReference type="InterPro" id="IPR036866">
    <property type="entry name" value="RibonucZ/Hydroxyglut_hydro"/>
</dbReference>
<gene>
    <name evidence="3" type="ORF">E6K71_06355</name>
</gene>
<evidence type="ECO:0000259" key="2">
    <source>
        <dbReference type="SMART" id="SM00849"/>
    </source>
</evidence>
<keyword evidence="1" id="KW-0732">Signal</keyword>